<sequence>GFPPTDTVSQIVNKDLQKIIVISLTGESYQEIHQPGVEITHLFNALQSKQGHTSSGH</sequence>
<accession>A0A0B6Y5B1</accession>
<dbReference type="AlphaFoldDB" id="A0A0B6Y5B1"/>
<reference evidence="1" key="1">
    <citation type="submission" date="2014-12" db="EMBL/GenBank/DDBJ databases">
        <title>Insight into the proteome of Arion vulgaris.</title>
        <authorList>
            <person name="Aradska J."/>
            <person name="Bulat T."/>
            <person name="Smidak R."/>
            <person name="Sarate P."/>
            <person name="Gangsoo J."/>
            <person name="Sialana F."/>
            <person name="Bilban M."/>
            <person name="Lubec G."/>
        </authorList>
    </citation>
    <scope>NUCLEOTIDE SEQUENCE</scope>
    <source>
        <tissue evidence="1">Skin</tissue>
    </source>
</reference>
<feature type="non-terminal residue" evidence="1">
    <location>
        <position position="1"/>
    </location>
</feature>
<proteinExistence type="predicted"/>
<dbReference type="EMBL" id="HACG01004423">
    <property type="protein sequence ID" value="CEK51288.1"/>
    <property type="molecule type" value="Transcribed_RNA"/>
</dbReference>
<organism evidence="1">
    <name type="scientific">Arion vulgaris</name>
    <dbReference type="NCBI Taxonomy" id="1028688"/>
    <lineage>
        <taxon>Eukaryota</taxon>
        <taxon>Metazoa</taxon>
        <taxon>Spiralia</taxon>
        <taxon>Lophotrochozoa</taxon>
        <taxon>Mollusca</taxon>
        <taxon>Gastropoda</taxon>
        <taxon>Heterobranchia</taxon>
        <taxon>Euthyneura</taxon>
        <taxon>Panpulmonata</taxon>
        <taxon>Eupulmonata</taxon>
        <taxon>Stylommatophora</taxon>
        <taxon>Helicina</taxon>
        <taxon>Arionoidea</taxon>
        <taxon>Arionidae</taxon>
        <taxon>Arion</taxon>
    </lineage>
</organism>
<evidence type="ECO:0000313" key="1">
    <source>
        <dbReference type="EMBL" id="CEK51288.1"/>
    </source>
</evidence>
<gene>
    <name evidence="1" type="primary">ORF13047</name>
</gene>
<protein>
    <submittedName>
        <fullName evidence="1">Uncharacterized protein</fullName>
    </submittedName>
</protein>
<name>A0A0B6Y5B1_9EUPU</name>